<evidence type="ECO:0000313" key="5">
    <source>
        <dbReference type="Proteomes" id="UP000176998"/>
    </source>
</evidence>
<name>A0A1G4BCP4_9PEZI</name>
<evidence type="ECO:0008006" key="6">
    <source>
        <dbReference type="Google" id="ProtNLM"/>
    </source>
</evidence>
<sequence length="274" mass="29390">MRLASVILLCLLFWVCSSSVFRRPPGAGPTGDFRDNPQYAEGELVDLQWDSTDDSAIDLTIIQVSEESEPASATLFLGQQTTRWTWRVGFHRFWASHDRDLSNVYYLVITPAGQGGAGSTSHYFNITRNAASSGPSSSLSSVLSPAATSTATNIPKPSDDAGLSGGAVAGLAIGATFGTLVVVGIVGFLIWRCWKHGEKRKRAVAAGVTATSDTSEVHLHKRDTSGPSGELCGESTQRFETEGSEPRDLRFEMSADTVRRGENVILGQGGESRY</sequence>
<reference evidence="4 5" key="1">
    <citation type="submission" date="2016-09" db="EMBL/GenBank/DDBJ databases">
        <authorList>
            <person name="Capua I."/>
            <person name="De Benedictis P."/>
            <person name="Joannis T."/>
            <person name="Lombin L.H."/>
            <person name="Cattoli G."/>
        </authorList>
    </citation>
    <scope>NUCLEOTIDE SEQUENCE [LARGE SCALE GENOMIC DNA]</scope>
    <source>
        <strain evidence="4 5">IMI 309357</strain>
    </source>
</reference>
<dbReference type="RefSeq" id="XP_022476286.1">
    <property type="nucleotide sequence ID" value="XM_022617272.1"/>
</dbReference>
<comment type="caution">
    <text evidence="4">The sequence shown here is derived from an EMBL/GenBank/DDBJ whole genome shotgun (WGS) entry which is preliminary data.</text>
</comment>
<dbReference type="AlphaFoldDB" id="A0A1G4BCP4"/>
<accession>A0A1G4BCP4</accession>
<dbReference type="Proteomes" id="UP000176998">
    <property type="component" value="Unassembled WGS sequence"/>
</dbReference>
<evidence type="ECO:0000256" key="2">
    <source>
        <dbReference type="SAM" id="Phobius"/>
    </source>
</evidence>
<dbReference type="STRING" id="1209926.A0A1G4BCP4"/>
<evidence type="ECO:0000256" key="1">
    <source>
        <dbReference type="SAM" id="MobiDB-lite"/>
    </source>
</evidence>
<dbReference type="EMBL" id="MJBS01000039">
    <property type="protein sequence ID" value="OHE99137.1"/>
    <property type="molecule type" value="Genomic_DNA"/>
</dbReference>
<feature type="chain" id="PRO_5009602732" description="Mid2 domain-containing protein" evidence="3">
    <location>
        <begin position="19"/>
        <end position="274"/>
    </location>
</feature>
<evidence type="ECO:0000256" key="3">
    <source>
        <dbReference type="SAM" id="SignalP"/>
    </source>
</evidence>
<keyword evidence="5" id="KW-1185">Reference proteome</keyword>
<protein>
    <recommendedName>
        <fullName evidence="6">Mid2 domain-containing protein</fullName>
    </recommendedName>
</protein>
<dbReference type="OrthoDB" id="5390143at2759"/>
<dbReference type="GeneID" id="34558782"/>
<keyword evidence="2" id="KW-0812">Transmembrane</keyword>
<feature type="region of interest" description="Disordered" evidence="1">
    <location>
        <begin position="219"/>
        <end position="246"/>
    </location>
</feature>
<organism evidence="4 5">
    <name type="scientific">Colletotrichum orchidophilum</name>
    <dbReference type="NCBI Taxonomy" id="1209926"/>
    <lineage>
        <taxon>Eukaryota</taxon>
        <taxon>Fungi</taxon>
        <taxon>Dikarya</taxon>
        <taxon>Ascomycota</taxon>
        <taxon>Pezizomycotina</taxon>
        <taxon>Sordariomycetes</taxon>
        <taxon>Hypocreomycetidae</taxon>
        <taxon>Glomerellales</taxon>
        <taxon>Glomerellaceae</taxon>
        <taxon>Colletotrichum</taxon>
    </lineage>
</organism>
<evidence type="ECO:0000313" key="4">
    <source>
        <dbReference type="EMBL" id="OHE99137.1"/>
    </source>
</evidence>
<feature type="signal peptide" evidence="3">
    <location>
        <begin position="1"/>
        <end position="18"/>
    </location>
</feature>
<gene>
    <name evidence="4" type="ORF">CORC01_05630</name>
</gene>
<keyword evidence="3" id="KW-0732">Signal</keyword>
<proteinExistence type="predicted"/>
<feature type="transmembrane region" description="Helical" evidence="2">
    <location>
        <begin position="167"/>
        <end position="191"/>
    </location>
</feature>
<keyword evidence="2" id="KW-0472">Membrane</keyword>
<keyword evidence="2" id="KW-1133">Transmembrane helix</keyword>
<feature type="compositionally biased region" description="Basic and acidic residues" evidence="1">
    <location>
        <begin position="237"/>
        <end position="246"/>
    </location>
</feature>